<comment type="caution">
    <text evidence="1">The sequence shown here is derived from an EMBL/GenBank/DDBJ whole genome shotgun (WGS) entry which is preliminary data.</text>
</comment>
<dbReference type="AlphaFoldDB" id="A0AAN6ZJJ8"/>
<keyword evidence="2" id="KW-1185">Reference proteome</keyword>
<dbReference type="EMBL" id="MU853609">
    <property type="protein sequence ID" value="KAK4141620.1"/>
    <property type="molecule type" value="Genomic_DNA"/>
</dbReference>
<dbReference type="Proteomes" id="UP001302676">
    <property type="component" value="Unassembled WGS sequence"/>
</dbReference>
<dbReference type="RefSeq" id="XP_062634991.1">
    <property type="nucleotide sequence ID" value="XM_062781547.1"/>
</dbReference>
<evidence type="ECO:0000313" key="1">
    <source>
        <dbReference type="EMBL" id="KAK4141620.1"/>
    </source>
</evidence>
<gene>
    <name evidence="1" type="ORF">C8A04DRAFT_30863</name>
</gene>
<evidence type="ECO:0000313" key="2">
    <source>
        <dbReference type="Proteomes" id="UP001302676"/>
    </source>
</evidence>
<sequence length="226" mass="25118">MSAMIYNPNNVATEASLYTTKLEREGGLEFCLDQEGHGRLLGEAIFSRAKESKGVDVEGEKDYIRDKIPVRDNQELFEDKEVWEWLYKLGGDLMINALATNFKIGDEVNQDVTLNGRHQPNQREANCLSQWKLSVSSENDVVKERPLLLTSSEFGKKPCGNGVVVVLDDVLEASLQPLTYEEAKSGDAETIATGTINIGDTAASRLTWVMSIINMDPAAEDEDHQH</sequence>
<proteinExistence type="predicted"/>
<organism evidence="1 2">
    <name type="scientific">Dichotomopilus funicola</name>
    <dbReference type="NCBI Taxonomy" id="1934379"/>
    <lineage>
        <taxon>Eukaryota</taxon>
        <taxon>Fungi</taxon>
        <taxon>Dikarya</taxon>
        <taxon>Ascomycota</taxon>
        <taxon>Pezizomycotina</taxon>
        <taxon>Sordariomycetes</taxon>
        <taxon>Sordariomycetidae</taxon>
        <taxon>Sordariales</taxon>
        <taxon>Chaetomiaceae</taxon>
        <taxon>Dichotomopilus</taxon>
    </lineage>
</organism>
<dbReference type="GeneID" id="87818160"/>
<name>A0AAN6ZJJ8_9PEZI</name>
<reference evidence="1" key="1">
    <citation type="journal article" date="2023" name="Mol. Phylogenet. Evol.">
        <title>Genome-scale phylogeny and comparative genomics of the fungal order Sordariales.</title>
        <authorList>
            <person name="Hensen N."/>
            <person name="Bonometti L."/>
            <person name="Westerberg I."/>
            <person name="Brannstrom I.O."/>
            <person name="Guillou S."/>
            <person name="Cros-Aarteil S."/>
            <person name="Calhoun S."/>
            <person name="Haridas S."/>
            <person name="Kuo A."/>
            <person name="Mondo S."/>
            <person name="Pangilinan J."/>
            <person name="Riley R."/>
            <person name="LaButti K."/>
            <person name="Andreopoulos B."/>
            <person name="Lipzen A."/>
            <person name="Chen C."/>
            <person name="Yan M."/>
            <person name="Daum C."/>
            <person name="Ng V."/>
            <person name="Clum A."/>
            <person name="Steindorff A."/>
            <person name="Ohm R.A."/>
            <person name="Martin F."/>
            <person name="Silar P."/>
            <person name="Natvig D.O."/>
            <person name="Lalanne C."/>
            <person name="Gautier V."/>
            <person name="Ament-Velasquez S.L."/>
            <person name="Kruys A."/>
            <person name="Hutchinson M.I."/>
            <person name="Powell A.J."/>
            <person name="Barry K."/>
            <person name="Miller A.N."/>
            <person name="Grigoriev I.V."/>
            <person name="Debuchy R."/>
            <person name="Gladieux P."/>
            <person name="Hiltunen Thoren M."/>
            <person name="Johannesson H."/>
        </authorList>
    </citation>
    <scope>NUCLEOTIDE SEQUENCE</scope>
    <source>
        <strain evidence="1">CBS 141.50</strain>
    </source>
</reference>
<protein>
    <submittedName>
        <fullName evidence="1">Uncharacterized protein</fullName>
    </submittedName>
</protein>
<accession>A0AAN6ZJJ8</accession>
<reference evidence="1" key="2">
    <citation type="submission" date="2023-05" db="EMBL/GenBank/DDBJ databases">
        <authorList>
            <consortium name="Lawrence Berkeley National Laboratory"/>
            <person name="Steindorff A."/>
            <person name="Hensen N."/>
            <person name="Bonometti L."/>
            <person name="Westerberg I."/>
            <person name="Brannstrom I.O."/>
            <person name="Guillou S."/>
            <person name="Cros-Aarteil S."/>
            <person name="Calhoun S."/>
            <person name="Haridas S."/>
            <person name="Kuo A."/>
            <person name="Mondo S."/>
            <person name="Pangilinan J."/>
            <person name="Riley R."/>
            <person name="Labutti K."/>
            <person name="Andreopoulos B."/>
            <person name="Lipzen A."/>
            <person name="Chen C."/>
            <person name="Yanf M."/>
            <person name="Daum C."/>
            <person name="Ng V."/>
            <person name="Clum A."/>
            <person name="Ohm R."/>
            <person name="Martin F."/>
            <person name="Silar P."/>
            <person name="Natvig D."/>
            <person name="Lalanne C."/>
            <person name="Gautier V."/>
            <person name="Ament-Velasquez S.L."/>
            <person name="Kruys A."/>
            <person name="Hutchinson M.I."/>
            <person name="Powell A.J."/>
            <person name="Barry K."/>
            <person name="Miller A.N."/>
            <person name="Grigoriev I.V."/>
            <person name="Debuchy R."/>
            <person name="Gladieux P."/>
            <person name="Thoren M.H."/>
            <person name="Johannesson H."/>
        </authorList>
    </citation>
    <scope>NUCLEOTIDE SEQUENCE</scope>
    <source>
        <strain evidence="1">CBS 141.50</strain>
    </source>
</reference>